<feature type="transmembrane region" description="Helical" evidence="6">
    <location>
        <begin position="164"/>
        <end position="186"/>
    </location>
</feature>
<evidence type="ECO:0000256" key="5">
    <source>
        <dbReference type="ARBA" id="ARBA00023136"/>
    </source>
</evidence>
<evidence type="ECO:0000256" key="1">
    <source>
        <dbReference type="ARBA" id="ARBA00004141"/>
    </source>
</evidence>
<dbReference type="InterPro" id="IPR037185">
    <property type="entry name" value="EmrE-like"/>
</dbReference>
<feature type="transmembrane region" description="Helical" evidence="6">
    <location>
        <begin position="228"/>
        <end position="247"/>
    </location>
</feature>
<dbReference type="STRING" id="565045.NOR51B_1626"/>
<sequence>MAMLPPILWGSTYLVTTELLPPDKPITAAVLRVLPVGLLILLMTRFRPTADQFKKLVVISLLVISLFHWPLFVAAYRLPGGLAAMLISSQPLIVALLGFAFFGIRVQRNVTAGIALGLSGVVMVLIVPSKLAWDTVGVIAAFSAALSMSLGTLLTKRWALDMPVLAFTGWQLLLGGLFLLPLALLFELPMQSLEVRHISGYLYLAFVGTLLPYFLWMSAIRHLEPVIISTLILLSPVSAMALGYVVLNQALTPWQLLGAGTVLIGILITSVPPSKYIFWRSGINEGGGPTTAAAIKQTNERGSKL</sequence>
<organism evidence="8 9">
    <name type="scientific">Luminiphilus syltensis NOR5-1B</name>
    <dbReference type="NCBI Taxonomy" id="565045"/>
    <lineage>
        <taxon>Bacteria</taxon>
        <taxon>Pseudomonadati</taxon>
        <taxon>Pseudomonadota</taxon>
        <taxon>Gammaproteobacteria</taxon>
        <taxon>Cellvibrionales</taxon>
        <taxon>Halieaceae</taxon>
        <taxon>Luminiphilus</taxon>
    </lineage>
</organism>
<dbReference type="EMBL" id="DS999411">
    <property type="protein sequence ID" value="EED35679.1"/>
    <property type="molecule type" value="Genomic_DNA"/>
</dbReference>
<reference evidence="9" key="1">
    <citation type="journal article" date="2013" name="BMC Microbiol.">
        <title>Taxonomy and evolution of bacteriochlorophyll a-containing members of the OM60/NOR5 clade of marine gammaproteobacteria: description of Luminiphilus syltensis gen. nov., sp. nov., reclassification of Haliea rubra as Pseudohaliea rubra gen. nov., comb. nov., and emendation of Chromatocurvus halotolerans.</title>
        <authorList>
            <person name="Spring S."/>
            <person name="Riedel T."/>
            <person name="Sproer C."/>
            <person name="Yan S."/>
            <person name="Harder J."/>
            <person name="Fuchs B.M."/>
        </authorList>
    </citation>
    <scope>NUCLEOTIDE SEQUENCE [LARGE SCALE GENOMIC DNA]</scope>
    <source>
        <strain evidence="9">NOR51-B</strain>
    </source>
</reference>
<dbReference type="GO" id="GO:0016020">
    <property type="term" value="C:membrane"/>
    <property type="evidence" value="ECO:0007669"/>
    <property type="project" value="UniProtKB-SubCell"/>
</dbReference>
<dbReference type="InterPro" id="IPR050638">
    <property type="entry name" value="AA-Vitamin_Transporters"/>
</dbReference>
<dbReference type="InterPro" id="IPR000620">
    <property type="entry name" value="EamA_dom"/>
</dbReference>
<dbReference type="Proteomes" id="UP000004699">
    <property type="component" value="Unassembled WGS sequence"/>
</dbReference>
<evidence type="ECO:0000256" key="6">
    <source>
        <dbReference type="SAM" id="Phobius"/>
    </source>
</evidence>
<evidence type="ECO:0000256" key="2">
    <source>
        <dbReference type="ARBA" id="ARBA00007362"/>
    </source>
</evidence>
<dbReference type="PANTHER" id="PTHR32322">
    <property type="entry name" value="INNER MEMBRANE TRANSPORTER"/>
    <property type="match status" value="1"/>
</dbReference>
<dbReference type="HOGENOM" id="CLU_033863_2_2_6"/>
<keyword evidence="5 6" id="KW-0472">Membrane</keyword>
<feature type="transmembrane region" description="Helical" evidence="6">
    <location>
        <begin position="253"/>
        <end position="271"/>
    </location>
</feature>
<proteinExistence type="inferred from homology"/>
<gene>
    <name evidence="8" type="primary">pecM</name>
    <name evidence="8" type="ORF">NOR51B_1626</name>
</gene>
<feature type="transmembrane region" description="Helical" evidence="6">
    <location>
        <begin position="26"/>
        <end position="44"/>
    </location>
</feature>
<comment type="similarity">
    <text evidence="2">Belongs to the EamA transporter family.</text>
</comment>
<comment type="subcellular location">
    <subcellularLocation>
        <location evidence="1">Membrane</location>
        <topology evidence="1">Multi-pass membrane protein</topology>
    </subcellularLocation>
</comment>
<evidence type="ECO:0000313" key="9">
    <source>
        <dbReference type="Proteomes" id="UP000004699"/>
    </source>
</evidence>
<dbReference type="SUPFAM" id="SSF103481">
    <property type="entry name" value="Multidrug resistance efflux transporter EmrE"/>
    <property type="match status" value="2"/>
</dbReference>
<keyword evidence="4 6" id="KW-1133">Transmembrane helix</keyword>
<feature type="transmembrane region" description="Helical" evidence="6">
    <location>
        <begin position="82"/>
        <end position="103"/>
    </location>
</feature>
<feature type="transmembrane region" description="Helical" evidence="6">
    <location>
        <begin position="198"/>
        <end position="216"/>
    </location>
</feature>
<keyword evidence="9" id="KW-1185">Reference proteome</keyword>
<accession>B8KVV8</accession>
<evidence type="ECO:0000256" key="4">
    <source>
        <dbReference type="ARBA" id="ARBA00022989"/>
    </source>
</evidence>
<dbReference type="PANTHER" id="PTHR32322:SF2">
    <property type="entry name" value="EAMA DOMAIN-CONTAINING PROTEIN"/>
    <property type="match status" value="1"/>
</dbReference>
<feature type="transmembrane region" description="Helical" evidence="6">
    <location>
        <begin position="135"/>
        <end position="155"/>
    </location>
</feature>
<dbReference type="AlphaFoldDB" id="B8KVV8"/>
<dbReference type="eggNOG" id="COG0697">
    <property type="taxonomic scope" value="Bacteria"/>
</dbReference>
<feature type="transmembrane region" description="Helical" evidence="6">
    <location>
        <begin position="110"/>
        <end position="129"/>
    </location>
</feature>
<evidence type="ECO:0000313" key="8">
    <source>
        <dbReference type="EMBL" id="EED35679.1"/>
    </source>
</evidence>
<name>B8KVV8_9GAMM</name>
<dbReference type="Pfam" id="PF00892">
    <property type="entry name" value="EamA"/>
    <property type="match status" value="2"/>
</dbReference>
<evidence type="ECO:0000259" key="7">
    <source>
        <dbReference type="Pfam" id="PF00892"/>
    </source>
</evidence>
<feature type="domain" description="EamA" evidence="7">
    <location>
        <begin position="136"/>
        <end position="270"/>
    </location>
</feature>
<protein>
    <submittedName>
        <fullName evidence="8">Regulatory protein</fullName>
    </submittedName>
</protein>
<feature type="domain" description="EamA" evidence="7">
    <location>
        <begin position="1"/>
        <end position="125"/>
    </location>
</feature>
<keyword evidence="3 6" id="KW-0812">Transmembrane</keyword>
<feature type="transmembrane region" description="Helical" evidence="6">
    <location>
        <begin position="56"/>
        <end position="76"/>
    </location>
</feature>
<evidence type="ECO:0000256" key="3">
    <source>
        <dbReference type="ARBA" id="ARBA00022692"/>
    </source>
</evidence>